<dbReference type="RefSeq" id="WP_029632989.1">
    <property type="nucleotide sequence ID" value="NZ_JACJTA010000083.1"/>
</dbReference>
<feature type="transmembrane region" description="Helical" evidence="1">
    <location>
        <begin position="103"/>
        <end position="123"/>
    </location>
</feature>
<evidence type="ECO:0000256" key="1">
    <source>
        <dbReference type="SAM" id="Phobius"/>
    </source>
</evidence>
<keyword evidence="3" id="KW-1185">Reference proteome</keyword>
<evidence type="ECO:0000313" key="3">
    <source>
        <dbReference type="Proteomes" id="UP000660380"/>
    </source>
</evidence>
<dbReference type="Proteomes" id="UP000660380">
    <property type="component" value="Unassembled WGS sequence"/>
</dbReference>
<gene>
    <name evidence="2" type="ORF">H6G81_27255</name>
</gene>
<reference evidence="2 3" key="1">
    <citation type="journal article" date="2020" name="ISME J.">
        <title>Comparative genomics reveals insights into cyanobacterial evolution and habitat adaptation.</title>
        <authorList>
            <person name="Chen M.Y."/>
            <person name="Teng W.K."/>
            <person name="Zhao L."/>
            <person name="Hu C.X."/>
            <person name="Zhou Y.K."/>
            <person name="Han B.P."/>
            <person name="Song L.R."/>
            <person name="Shu W.S."/>
        </authorList>
    </citation>
    <scope>NUCLEOTIDE SEQUENCE [LARGE SCALE GENOMIC DNA]</scope>
    <source>
        <strain evidence="2 3">FACHB-248</strain>
    </source>
</reference>
<proteinExistence type="predicted"/>
<name>A0ABR8GZA0_9CYAN</name>
<keyword evidence="1" id="KW-0472">Membrane</keyword>
<comment type="caution">
    <text evidence="2">The sequence shown here is derived from an EMBL/GenBank/DDBJ whole genome shotgun (WGS) entry which is preliminary data.</text>
</comment>
<keyword evidence="1" id="KW-0812">Transmembrane</keyword>
<sequence length="142" mass="15861">MLLEKDAIQMEDAINLLESNGMKPNIRQLGSQKTLITKLVDGYSLMIEEDKSSPGYLCAYLKSSERGTITIWHEISYKSLTSAIKYIQEQLGIASRKKLFGEYWTVVVAVVSLALAGTSYLLVSNKLTQCNTQQSEQPIIQP</sequence>
<dbReference type="EMBL" id="JACJTA010000083">
    <property type="protein sequence ID" value="MBD2608113.1"/>
    <property type="molecule type" value="Genomic_DNA"/>
</dbReference>
<protein>
    <submittedName>
        <fullName evidence="2">Uncharacterized protein</fullName>
    </submittedName>
</protein>
<keyword evidence="1" id="KW-1133">Transmembrane helix</keyword>
<evidence type="ECO:0000313" key="2">
    <source>
        <dbReference type="EMBL" id="MBD2608113.1"/>
    </source>
</evidence>
<organism evidence="2 3">
    <name type="scientific">Scytonema hofmannii FACHB-248</name>
    <dbReference type="NCBI Taxonomy" id="1842502"/>
    <lineage>
        <taxon>Bacteria</taxon>
        <taxon>Bacillati</taxon>
        <taxon>Cyanobacteriota</taxon>
        <taxon>Cyanophyceae</taxon>
        <taxon>Nostocales</taxon>
        <taxon>Scytonemataceae</taxon>
        <taxon>Scytonema</taxon>
    </lineage>
</organism>
<accession>A0ABR8GZA0</accession>